<sequence length="192" mass="21600">MPPKSALLVDQAQERVLAYDLRKKKIPQADPPPAPGWKQANTSRDNKEGEEDKKEEEDEAKSEAESEAESDKEDNLPAPAPAPVAAQKHTIQSIADIASSDFNTINTHADTMAAEFYIARENYKKAQHKVLVTEKQREYMNTQHNSPMTSDAEEALEEAMRSSNFLIETSLQLYTNKKKVTRKVLTNITRKS</sequence>
<gene>
    <name evidence="2" type="ORF">BJY01DRAFT_253287</name>
</gene>
<protein>
    <submittedName>
        <fullName evidence="2">Uncharacterized protein</fullName>
    </submittedName>
</protein>
<comment type="caution">
    <text evidence="2">The sequence shown here is derived from an EMBL/GenBank/DDBJ whole genome shotgun (WGS) entry which is preliminary data.</text>
</comment>
<evidence type="ECO:0000313" key="3">
    <source>
        <dbReference type="Proteomes" id="UP001610446"/>
    </source>
</evidence>
<accession>A0ABR4J1V2</accession>
<evidence type="ECO:0000256" key="1">
    <source>
        <dbReference type="SAM" id="MobiDB-lite"/>
    </source>
</evidence>
<dbReference type="EMBL" id="JBFXLU010000232">
    <property type="protein sequence ID" value="KAL2834001.1"/>
    <property type="molecule type" value="Genomic_DNA"/>
</dbReference>
<keyword evidence="3" id="KW-1185">Reference proteome</keyword>
<name>A0ABR4J1V2_9EURO</name>
<dbReference type="Proteomes" id="UP001610446">
    <property type="component" value="Unassembled WGS sequence"/>
</dbReference>
<organism evidence="2 3">
    <name type="scientific">Aspergillus pseudoustus</name>
    <dbReference type="NCBI Taxonomy" id="1810923"/>
    <lineage>
        <taxon>Eukaryota</taxon>
        <taxon>Fungi</taxon>
        <taxon>Dikarya</taxon>
        <taxon>Ascomycota</taxon>
        <taxon>Pezizomycotina</taxon>
        <taxon>Eurotiomycetes</taxon>
        <taxon>Eurotiomycetidae</taxon>
        <taxon>Eurotiales</taxon>
        <taxon>Aspergillaceae</taxon>
        <taxon>Aspergillus</taxon>
        <taxon>Aspergillus subgen. Nidulantes</taxon>
    </lineage>
</organism>
<feature type="compositionally biased region" description="Acidic residues" evidence="1">
    <location>
        <begin position="53"/>
        <end position="72"/>
    </location>
</feature>
<evidence type="ECO:0000313" key="2">
    <source>
        <dbReference type="EMBL" id="KAL2834001.1"/>
    </source>
</evidence>
<feature type="region of interest" description="Disordered" evidence="1">
    <location>
        <begin position="20"/>
        <end position="88"/>
    </location>
</feature>
<proteinExistence type="predicted"/>
<reference evidence="2 3" key="1">
    <citation type="submission" date="2024-07" db="EMBL/GenBank/DDBJ databases">
        <title>Section-level genome sequencing and comparative genomics of Aspergillus sections Usti and Cavernicolus.</title>
        <authorList>
            <consortium name="Lawrence Berkeley National Laboratory"/>
            <person name="Nybo J.L."/>
            <person name="Vesth T.C."/>
            <person name="Theobald S."/>
            <person name="Frisvad J.C."/>
            <person name="Larsen T.O."/>
            <person name="Kjaerboelling I."/>
            <person name="Rothschild-Mancinelli K."/>
            <person name="Lyhne E.K."/>
            <person name="Kogle M.E."/>
            <person name="Barry K."/>
            <person name="Clum A."/>
            <person name="Na H."/>
            <person name="Ledsgaard L."/>
            <person name="Lin J."/>
            <person name="Lipzen A."/>
            <person name="Kuo A."/>
            <person name="Riley R."/>
            <person name="Mondo S."/>
            <person name="Labutti K."/>
            <person name="Haridas S."/>
            <person name="Pangalinan J."/>
            <person name="Salamov A.A."/>
            <person name="Simmons B.A."/>
            <person name="Magnuson J.K."/>
            <person name="Chen J."/>
            <person name="Drula E."/>
            <person name="Henrissat B."/>
            <person name="Wiebenga A."/>
            <person name="Lubbers R.J."/>
            <person name="Gomes A.C."/>
            <person name="Makela M.R."/>
            <person name="Stajich J."/>
            <person name="Grigoriev I.V."/>
            <person name="Mortensen U.H."/>
            <person name="De Vries R.P."/>
            <person name="Baker S.E."/>
            <person name="Andersen M.R."/>
        </authorList>
    </citation>
    <scope>NUCLEOTIDE SEQUENCE [LARGE SCALE GENOMIC DNA]</scope>
    <source>
        <strain evidence="2 3">CBS 123904</strain>
    </source>
</reference>